<evidence type="ECO:0000313" key="2">
    <source>
        <dbReference type="EMBL" id="EPG72744.1"/>
    </source>
</evidence>
<feature type="signal peptide" evidence="1">
    <location>
        <begin position="1"/>
        <end position="28"/>
    </location>
</feature>
<dbReference type="RefSeq" id="WP_016551309.1">
    <property type="nucleotide sequence ID" value="NZ_AKWZ02000011.1"/>
</dbReference>
<name>S3UWK8_9LEPT</name>
<dbReference type="EMBL" id="AKWZ02000011">
    <property type="protein sequence ID" value="EPG72744.1"/>
    <property type="molecule type" value="Genomic_DNA"/>
</dbReference>
<protein>
    <submittedName>
        <fullName evidence="2">Uncharacterized protein</fullName>
    </submittedName>
</protein>
<feature type="chain" id="PRO_5004513332" evidence="1">
    <location>
        <begin position="29"/>
        <end position="337"/>
    </location>
</feature>
<comment type="caution">
    <text evidence="2">The sequence shown here is derived from an EMBL/GenBank/DDBJ whole genome shotgun (WGS) entry which is preliminary data.</text>
</comment>
<evidence type="ECO:0000313" key="3">
    <source>
        <dbReference type="Proteomes" id="UP000014540"/>
    </source>
</evidence>
<dbReference type="STRING" id="1193011.LEP1GSC058_1099"/>
<dbReference type="AlphaFoldDB" id="S3UWK8"/>
<keyword evidence="1" id="KW-0732">Signal</keyword>
<keyword evidence="3" id="KW-1185">Reference proteome</keyword>
<dbReference type="Proteomes" id="UP000014540">
    <property type="component" value="Unassembled WGS sequence"/>
</dbReference>
<accession>S3UWK8</accession>
<proteinExistence type="predicted"/>
<gene>
    <name evidence="2" type="ORF">LEP1GSC058_1099</name>
</gene>
<sequence>MIFGAFNKNLAQFLLVAGLVVASSGAFAKTENVTNEETQPLIAANLDLSQEGILDSSDIHQMEVDSVLAEGISYSGVEREADFPGLADLLNSENASKKKIFASRSTIKKIQSSRVEIFSFAFDLKNRCGLPLLFAFKNSESERQFGLGHFIHDADDFNSSSDNANSSRKKRKKTTILALGRLSDDGKENDIVCTESISASQSFLFSHADLFGKTVVVHSPEDGIASTVRRQWFNLRMNASAQGIEIAGDGWKEGLSEGCGIMRGSSLAPAGILQAQLPIKEEREASMGLRRIDPDRLGLLALPSAAKSSLSENIRVSFFSYKDNLSNLGSSGKYIRA</sequence>
<reference evidence="2" key="1">
    <citation type="submission" date="2013-04" db="EMBL/GenBank/DDBJ databases">
        <authorList>
            <person name="Harkins D.M."/>
            <person name="Durkin A.S."/>
            <person name="Selengut J.D."/>
            <person name="Sanka R."/>
            <person name="DePew J."/>
            <person name="Purushe J."/>
            <person name="Ahmed A."/>
            <person name="van der Linden H."/>
            <person name="Goris M.G.A."/>
            <person name="Hartskeerl R.A."/>
            <person name="Vinetz J.M."/>
            <person name="Sutton G.G."/>
            <person name="Nelson W.C."/>
            <person name="Fouts D.E."/>
        </authorList>
    </citation>
    <scope>NUCLEOTIDE SEQUENCE [LARGE SCALE GENOMIC DNA]</scope>
    <source>
        <strain evidence="2">BUT 6</strain>
    </source>
</reference>
<dbReference type="OrthoDB" id="331649at2"/>
<evidence type="ECO:0000256" key="1">
    <source>
        <dbReference type="SAM" id="SignalP"/>
    </source>
</evidence>
<organism evidence="2 3">
    <name type="scientific">Leptospira fainei serovar Hurstbridge str. BUT 6</name>
    <dbReference type="NCBI Taxonomy" id="1193011"/>
    <lineage>
        <taxon>Bacteria</taxon>
        <taxon>Pseudomonadati</taxon>
        <taxon>Spirochaetota</taxon>
        <taxon>Spirochaetia</taxon>
        <taxon>Leptospirales</taxon>
        <taxon>Leptospiraceae</taxon>
        <taxon>Leptospira</taxon>
    </lineage>
</organism>